<dbReference type="Proteomes" id="UP001300502">
    <property type="component" value="Unassembled WGS sequence"/>
</dbReference>
<evidence type="ECO:0000256" key="8">
    <source>
        <dbReference type="ARBA" id="ARBA00023242"/>
    </source>
</evidence>
<dbReference type="PROSITE" id="PS51793">
    <property type="entry name" value="MIS18"/>
    <property type="match status" value="1"/>
</dbReference>
<dbReference type="GO" id="GO:0000785">
    <property type="term" value="C:chromatin"/>
    <property type="evidence" value="ECO:0007669"/>
    <property type="project" value="TreeGrafter"/>
</dbReference>
<evidence type="ECO:0000256" key="2">
    <source>
        <dbReference type="ARBA" id="ARBA00004584"/>
    </source>
</evidence>
<keyword evidence="6" id="KW-0498">Mitosis</keyword>
<name>A0AAV9I5T0_9RHOD</name>
<keyword evidence="9" id="KW-0131">Cell cycle</keyword>
<dbReference type="InterPro" id="IPR004910">
    <property type="entry name" value="Yippee/Mis18/Cereblon"/>
</dbReference>
<dbReference type="InterPro" id="IPR034752">
    <property type="entry name" value="Mis18"/>
</dbReference>
<feature type="domain" description="Mis18" evidence="11">
    <location>
        <begin position="25"/>
        <end position="123"/>
    </location>
</feature>
<dbReference type="PANTHER" id="PTHR16431:SF1">
    <property type="entry name" value="NEUROGENIC PROTEIN MASTERMIND"/>
    <property type="match status" value="1"/>
</dbReference>
<dbReference type="GO" id="GO:0034080">
    <property type="term" value="P:CENP-A containing chromatin assembly"/>
    <property type="evidence" value="ECO:0007669"/>
    <property type="project" value="TreeGrafter"/>
</dbReference>
<evidence type="ECO:0000313" key="13">
    <source>
        <dbReference type="Proteomes" id="UP001300502"/>
    </source>
</evidence>
<evidence type="ECO:0000313" key="12">
    <source>
        <dbReference type="EMBL" id="KAK4522214.1"/>
    </source>
</evidence>
<gene>
    <name evidence="12" type="ORF">GAYE_FCTG49G0093</name>
</gene>
<keyword evidence="10" id="KW-0137">Centromere</keyword>
<comment type="caution">
    <text evidence="12">The sequence shown here is derived from an EMBL/GenBank/DDBJ whole genome shotgun (WGS) entry which is preliminary data.</text>
</comment>
<reference evidence="12 13" key="1">
    <citation type="submission" date="2022-07" db="EMBL/GenBank/DDBJ databases">
        <title>Genome-wide signatures of adaptation to extreme environments.</title>
        <authorList>
            <person name="Cho C.H."/>
            <person name="Yoon H.S."/>
        </authorList>
    </citation>
    <scope>NUCLEOTIDE SEQUENCE [LARGE SCALE GENOMIC DNA]</scope>
    <source>
        <strain evidence="12 13">108.79 E11</strain>
    </source>
</reference>
<proteinExistence type="predicted"/>
<dbReference type="GO" id="GO:0005634">
    <property type="term" value="C:nucleus"/>
    <property type="evidence" value="ECO:0007669"/>
    <property type="project" value="UniProtKB-SubCell"/>
</dbReference>
<keyword evidence="3" id="KW-0158">Chromosome</keyword>
<keyword evidence="7" id="KW-0862">Zinc</keyword>
<evidence type="ECO:0000256" key="4">
    <source>
        <dbReference type="ARBA" id="ARBA00022618"/>
    </source>
</evidence>
<dbReference type="GO" id="GO:0000775">
    <property type="term" value="C:chromosome, centromeric region"/>
    <property type="evidence" value="ECO:0007669"/>
    <property type="project" value="UniProtKB-SubCell"/>
</dbReference>
<keyword evidence="8" id="KW-0539">Nucleus</keyword>
<sequence>MSRDTEEVKNVEEGNILSETSGNRIFVLQCAHCKTLLGDTGSLVSAQVEQSAIVLSKAVNIQVETSNFEVSNSGIDSGSAFHLVKCSCCSTVIGRRYKATPRSLDHIRDMYTLFESNLLSYPLSCSVETSSTETPKYDNPSQTLHEVTNDMRAMQQMLVILGDRILRLESKLSKMNAS</sequence>
<keyword evidence="5" id="KW-0479">Metal-binding</keyword>
<evidence type="ECO:0000256" key="1">
    <source>
        <dbReference type="ARBA" id="ARBA00004123"/>
    </source>
</evidence>
<dbReference type="GO" id="GO:0051301">
    <property type="term" value="P:cell division"/>
    <property type="evidence" value="ECO:0007669"/>
    <property type="project" value="UniProtKB-KW"/>
</dbReference>
<organism evidence="12 13">
    <name type="scientific">Galdieria yellowstonensis</name>
    <dbReference type="NCBI Taxonomy" id="3028027"/>
    <lineage>
        <taxon>Eukaryota</taxon>
        <taxon>Rhodophyta</taxon>
        <taxon>Bangiophyceae</taxon>
        <taxon>Galdieriales</taxon>
        <taxon>Galdieriaceae</taxon>
        <taxon>Galdieria</taxon>
    </lineage>
</organism>
<evidence type="ECO:0000256" key="9">
    <source>
        <dbReference type="ARBA" id="ARBA00023306"/>
    </source>
</evidence>
<evidence type="ECO:0000256" key="3">
    <source>
        <dbReference type="ARBA" id="ARBA00022454"/>
    </source>
</evidence>
<evidence type="ECO:0000256" key="6">
    <source>
        <dbReference type="ARBA" id="ARBA00022776"/>
    </source>
</evidence>
<evidence type="ECO:0000259" key="11">
    <source>
        <dbReference type="PROSITE" id="PS51793"/>
    </source>
</evidence>
<accession>A0AAV9I5T0</accession>
<evidence type="ECO:0000256" key="7">
    <source>
        <dbReference type="ARBA" id="ARBA00022833"/>
    </source>
</evidence>
<dbReference type="Pfam" id="PF03226">
    <property type="entry name" value="Yippee-Mis18"/>
    <property type="match status" value="1"/>
</dbReference>
<evidence type="ECO:0000256" key="10">
    <source>
        <dbReference type="ARBA" id="ARBA00023328"/>
    </source>
</evidence>
<keyword evidence="13" id="KW-1185">Reference proteome</keyword>
<protein>
    <recommendedName>
        <fullName evidence="11">Mis18 domain-containing protein</fullName>
    </recommendedName>
</protein>
<dbReference type="AlphaFoldDB" id="A0AAV9I5T0"/>
<dbReference type="GO" id="GO:0046872">
    <property type="term" value="F:metal ion binding"/>
    <property type="evidence" value="ECO:0007669"/>
    <property type="project" value="UniProtKB-KW"/>
</dbReference>
<evidence type="ECO:0000256" key="5">
    <source>
        <dbReference type="ARBA" id="ARBA00022723"/>
    </source>
</evidence>
<dbReference type="PANTHER" id="PTHR16431">
    <property type="entry name" value="NEUROGENIC PROTEIN MASTERMIND"/>
    <property type="match status" value="1"/>
</dbReference>
<comment type="subcellular location">
    <subcellularLocation>
        <location evidence="2">Chromosome</location>
        <location evidence="2">Centromere</location>
    </subcellularLocation>
    <subcellularLocation>
        <location evidence="1">Nucleus</location>
    </subcellularLocation>
</comment>
<dbReference type="GO" id="GO:0007059">
    <property type="term" value="P:chromosome segregation"/>
    <property type="evidence" value="ECO:0007669"/>
    <property type="project" value="TreeGrafter"/>
</dbReference>
<dbReference type="EMBL" id="JANCYU010000001">
    <property type="protein sequence ID" value="KAK4522214.1"/>
    <property type="molecule type" value="Genomic_DNA"/>
</dbReference>
<keyword evidence="4" id="KW-0132">Cell division</keyword>